<dbReference type="InterPro" id="IPR036259">
    <property type="entry name" value="MFS_trans_sf"/>
</dbReference>
<dbReference type="GO" id="GO:0022857">
    <property type="term" value="F:transmembrane transporter activity"/>
    <property type="evidence" value="ECO:0007669"/>
    <property type="project" value="InterPro"/>
</dbReference>
<feature type="transmembrane region" description="Helical" evidence="7">
    <location>
        <begin position="133"/>
        <end position="155"/>
    </location>
</feature>
<evidence type="ECO:0000256" key="7">
    <source>
        <dbReference type="SAM" id="Phobius"/>
    </source>
</evidence>
<evidence type="ECO:0000256" key="6">
    <source>
        <dbReference type="ARBA" id="ARBA00023136"/>
    </source>
</evidence>
<dbReference type="PROSITE" id="PS00217">
    <property type="entry name" value="SUGAR_TRANSPORT_2"/>
    <property type="match status" value="1"/>
</dbReference>
<keyword evidence="6 7" id="KW-0472">Membrane</keyword>
<feature type="transmembrane region" description="Helical" evidence="7">
    <location>
        <begin position="7"/>
        <end position="26"/>
    </location>
</feature>
<dbReference type="Pfam" id="PF07690">
    <property type="entry name" value="MFS_1"/>
    <property type="match status" value="1"/>
</dbReference>
<evidence type="ECO:0000256" key="4">
    <source>
        <dbReference type="ARBA" id="ARBA00022692"/>
    </source>
</evidence>
<dbReference type="RefSeq" id="WP_128738481.1">
    <property type="nucleotide sequence ID" value="NZ_LDJR01000028.1"/>
</dbReference>
<comment type="caution">
    <text evidence="9">The sequence shown here is derived from an EMBL/GenBank/DDBJ whole genome shotgun (WGS) entry which is preliminary data.</text>
</comment>
<keyword evidence="3" id="KW-0813">Transport</keyword>
<feature type="transmembrane region" description="Helical" evidence="7">
    <location>
        <begin position="203"/>
        <end position="228"/>
    </location>
</feature>
<dbReference type="CDD" id="cd17490">
    <property type="entry name" value="MFS_YxlH_like"/>
    <property type="match status" value="1"/>
</dbReference>
<evidence type="ECO:0000313" key="10">
    <source>
        <dbReference type="Proteomes" id="UP000077881"/>
    </source>
</evidence>
<dbReference type="Gene3D" id="1.20.1250.20">
    <property type="entry name" value="MFS general substrate transporter like domains"/>
    <property type="match status" value="2"/>
</dbReference>
<dbReference type="InterPro" id="IPR001958">
    <property type="entry name" value="Tet-R_TetA/multi-R_MdtG-like"/>
</dbReference>
<sequence length="390" mass="42143">MKSSRKILFYIVTMMYWFSMYTYVPILSPYVEHLGGSVFMIGLVVGSYGFTQMLVRIPLGIWSDRIGKRKLFIFAGIACAVLSSLGLALSSNVWAIFGFRSLAGVAAASWVAFTVLFASYFEADEAPKAMGIVSFYTSIGQMTATTVGGFLADYMGWRAPFYLGAIVGLLGLILAIKLVEKPADPKKKPVEVKELIKMGGEKLLLSVSLLAIVVQCITFTTMFGFTPLHATSLGASNAELSILTLLSTLPNAIAGYISGSIFVKRFGERYTILIGFVAAAICTILLPFTPSLGLLILTQAFNGFAQGLMMPVLMGLAIQSVNEERRASAMGFFQALYSLGMFGGPFIAGWIGEYVGLSGGFILIGSLSFVGAILAFLWMPKRKVQQRLGH</sequence>
<keyword evidence="10" id="KW-1185">Reference proteome</keyword>
<dbReference type="OrthoDB" id="9607at2"/>
<comment type="similarity">
    <text evidence="2">Belongs to the major facilitator superfamily. TCR/Tet family.</text>
</comment>
<feature type="domain" description="Major facilitator superfamily (MFS) profile" evidence="8">
    <location>
        <begin position="5"/>
        <end position="383"/>
    </location>
</feature>
<evidence type="ECO:0000256" key="1">
    <source>
        <dbReference type="ARBA" id="ARBA00004651"/>
    </source>
</evidence>
<evidence type="ECO:0000256" key="3">
    <source>
        <dbReference type="ARBA" id="ARBA00022448"/>
    </source>
</evidence>
<dbReference type="PRINTS" id="PR01035">
    <property type="entry name" value="TCRTETA"/>
</dbReference>
<evidence type="ECO:0000313" key="9">
    <source>
        <dbReference type="EMBL" id="OAK73917.1"/>
    </source>
</evidence>
<keyword evidence="4 7" id="KW-0812">Transmembrane</keyword>
<reference evidence="9 10" key="1">
    <citation type="submission" date="2015-05" db="EMBL/GenBank/DDBJ databases">
        <title>Comparison of genome.</title>
        <authorList>
            <person name="Zheng Z."/>
            <person name="Sun M."/>
        </authorList>
    </citation>
    <scope>NUCLEOTIDE SEQUENCE [LARGE SCALE GENOMIC DNA]</scope>
    <source>
        <strain evidence="9 10">G25-74</strain>
    </source>
</reference>
<feature type="transmembrane region" description="Helical" evidence="7">
    <location>
        <begin position="357"/>
        <end position="378"/>
    </location>
</feature>
<protein>
    <submittedName>
        <fullName evidence="9">MFS transporter</fullName>
    </submittedName>
</protein>
<dbReference type="InterPro" id="IPR050930">
    <property type="entry name" value="MFS_Vesicular_Transporter"/>
</dbReference>
<dbReference type="InterPro" id="IPR011701">
    <property type="entry name" value="MFS"/>
</dbReference>
<feature type="transmembrane region" description="Helical" evidence="7">
    <location>
        <begin position="102"/>
        <end position="121"/>
    </location>
</feature>
<feature type="transmembrane region" description="Helical" evidence="7">
    <location>
        <begin position="71"/>
        <end position="96"/>
    </location>
</feature>
<feature type="transmembrane region" description="Helical" evidence="7">
    <location>
        <begin position="161"/>
        <end position="179"/>
    </location>
</feature>
<dbReference type="EMBL" id="LDJR01000028">
    <property type="protein sequence ID" value="OAK73917.1"/>
    <property type="molecule type" value="Genomic_DNA"/>
</dbReference>
<feature type="transmembrane region" description="Helical" evidence="7">
    <location>
        <begin position="270"/>
        <end position="288"/>
    </location>
</feature>
<dbReference type="GO" id="GO:0005886">
    <property type="term" value="C:plasma membrane"/>
    <property type="evidence" value="ECO:0007669"/>
    <property type="project" value="UniProtKB-SubCell"/>
</dbReference>
<dbReference type="AlphaFoldDB" id="A0A178A160"/>
<dbReference type="PROSITE" id="PS50850">
    <property type="entry name" value="MFS"/>
    <property type="match status" value="1"/>
</dbReference>
<organism evidence="9 10">
    <name type="scientific">Lederbergia galactosidilytica</name>
    <dbReference type="NCBI Taxonomy" id="217031"/>
    <lineage>
        <taxon>Bacteria</taxon>
        <taxon>Bacillati</taxon>
        <taxon>Bacillota</taxon>
        <taxon>Bacilli</taxon>
        <taxon>Bacillales</taxon>
        <taxon>Bacillaceae</taxon>
        <taxon>Lederbergia</taxon>
    </lineage>
</organism>
<name>A0A178A160_9BACI</name>
<keyword evidence="5 7" id="KW-1133">Transmembrane helix</keyword>
<dbReference type="SUPFAM" id="SSF103473">
    <property type="entry name" value="MFS general substrate transporter"/>
    <property type="match status" value="1"/>
</dbReference>
<proteinExistence type="inferred from homology"/>
<feature type="transmembrane region" description="Helical" evidence="7">
    <location>
        <begin position="294"/>
        <end position="318"/>
    </location>
</feature>
<dbReference type="InterPro" id="IPR005829">
    <property type="entry name" value="Sugar_transporter_CS"/>
</dbReference>
<dbReference type="PANTHER" id="PTHR23506:SF23">
    <property type="entry name" value="GH10249P"/>
    <property type="match status" value="1"/>
</dbReference>
<comment type="subcellular location">
    <subcellularLocation>
        <location evidence="1">Cell membrane</location>
        <topology evidence="1">Multi-pass membrane protein</topology>
    </subcellularLocation>
</comment>
<feature type="transmembrane region" description="Helical" evidence="7">
    <location>
        <begin position="38"/>
        <end position="59"/>
    </location>
</feature>
<evidence type="ECO:0000256" key="2">
    <source>
        <dbReference type="ARBA" id="ARBA00007520"/>
    </source>
</evidence>
<feature type="transmembrane region" description="Helical" evidence="7">
    <location>
        <begin position="330"/>
        <end position="351"/>
    </location>
</feature>
<dbReference type="STRING" id="217031.ABB05_05680"/>
<evidence type="ECO:0000259" key="8">
    <source>
        <dbReference type="PROSITE" id="PS50850"/>
    </source>
</evidence>
<dbReference type="PANTHER" id="PTHR23506">
    <property type="entry name" value="GH10249P"/>
    <property type="match status" value="1"/>
</dbReference>
<dbReference type="Proteomes" id="UP000077881">
    <property type="component" value="Unassembled WGS sequence"/>
</dbReference>
<gene>
    <name evidence="9" type="ORF">ABB05_05680</name>
</gene>
<accession>A0A178A160</accession>
<feature type="transmembrane region" description="Helical" evidence="7">
    <location>
        <begin position="240"/>
        <end position="263"/>
    </location>
</feature>
<evidence type="ECO:0000256" key="5">
    <source>
        <dbReference type="ARBA" id="ARBA00022989"/>
    </source>
</evidence>
<dbReference type="InterPro" id="IPR020846">
    <property type="entry name" value="MFS_dom"/>
</dbReference>
<dbReference type="PATRIC" id="fig|217031.6.peg.1226"/>